<gene>
    <name evidence="7" type="primary">RE1_2769</name>
    <name evidence="7" type="ORF">CK203_095261</name>
</gene>
<dbReference type="SUPFAM" id="SSF53335">
    <property type="entry name" value="S-adenosyl-L-methionine-dependent methyltransferases"/>
    <property type="match status" value="1"/>
</dbReference>
<dbReference type="Pfam" id="PF07727">
    <property type="entry name" value="RVT_2"/>
    <property type="match status" value="1"/>
</dbReference>
<dbReference type="GO" id="GO:0015074">
    <property type="term" value="P:DNA integration"/>
    <property type="evidence" value="ECO:0007669"/>
    <property type="project" value="InterPro"/>
</dbReference>
<dbReference type="Proteomes" id="UP000288805">
    <property type="component" value="Unassembled WGS sequence"/>
</dbReference>
<evidence type="ECO:0000313" key="7">
    <source>
        <dbReference type="EMBL" id="RVW13501.1"/>
    </source>
</evidence>
<dbReference type="Gene3D" id="3.30.420.10">
    <property type="entry name" value="Ribonuclease H-like superfamily/Ribonuclease H"/>
    <property type="match status" value="1"/>
</dbReference>
<dbReference type="GO" id="GO:0032259">
    <property type="term" value="P:methylation"/>
    <property type="evidence" value="ECO:0007669"/>
    <property type="project" value="UniProtKB-KW"/>
</dbReference>
<dbReference type="GO" id="GO:0008168">
    <property type="term" value="F:methyltransferase activity"/>
    <property type="evidence" value="ECO:0007669"/>
    <property type="project" value="UniProtKB-KW"/>
</dbReference>
<dbReference type="GO" id="GO:0046872">
    <property type="term" value="F:metal ion binding"/>
    <property type="evidence" value="ECO:0007669"/>
    <property type="project" value="UniProtKB-KW"/>
</dbReference>
<evidence type="ECO:0000256" key="2">
    <source>
        <dbReference type="ARBA" id="ARBA00022679"/>
    </source>
</evidence>
<dbReference type="InterPro" id="IPR001584">
    <property type="entry name" value="Integrase_cat-core"/>
</dbReference>
<dbReference type="PANTHER" id="PTHR31009">
    <property type="entry name" value="S-ADENOSYL-L-METHIONINE:CARBOXYL METHYLTRANSFERASE FAMILY PROTEIN"/>
    <property type="match status" value="1"/>
</dbReference>
<evidence type="ECO:0000256" key="5">
    <source>
        <dbReference type="ARBA" id="ARBA00022842"/>
    </source>
</evidence>
<dbReference type="InterPro" id="IPR012337">
    <property type="entry name" value="RNaseH-like_sf"/>
</dbReference>
<keyword evidence="2" id="KW-0808">Transferase</keyword>
<dbReference type="SUPFAM" id="SSF56672">
    <property type="entry name" value="DNA/RNA polymerases"/>
    <property type="match status" value="1"/>
</dbReference>
<evidence type="ECO:0000259" key="6">
    <source>
        <dbReference type="PROSITE" id="PS50994"/>
    </source>
</evidence>
<dbReference type="InterPro" id="IPR036397">
    <property type="entry name" value="RNaseH_sf"/>
</dbReference>
<accession>A0A438BRB5</accession>
<dbReference type="GO" id="GO:0003676">
    <property type="term" value="F:nucleic acid binding"/>
    <property type="evidence" value="ECO:0007669"/>
    <property type="project" value="InterPro"/>
</dbReference>
<keyword evidence="3" id="KW-0479">Metal-binding</keyword>
<comment type="caution">
    <text evidence="7">The sequence shown here is derived from an EMBL/GenBank/DDBJ whole genome shotgun (WGS) entry which is preliminary data.</text>
</comment>
<sequence>MEVAQVLCMKGGNGDTTATNRDQVQQTKVSCNKQKPVKNVSKKEITSILFMMSSTQSSGLQAGTLPSSTGATQTMQMLNHALSIKLDRNNYILWRTQMENVIFANGFEDHIEDSWLSILSCSLVCLERIFSASSRARVMQLRLEFQTTRKGSLTMMEYILKLKSLADNLAAIGELVTDRDQILQLLRGLGADYNSIVASLTAREDEMSLHSVHSILLTHEQRLSFQNSVAEDNIISTNLATPQYQHFNNKKSSGQNRQFGFNTRRGTKGGRSQSSQHRPQCQLCGKFGHTVVRCYHRFDINFQGYNTNMDTVQTNKPNAKNQVQAMMASSSTISDEAWFFDTGATHHLSQSVDPLSDVQPYMGNDKVIVGNGKHLRILHIGTTFFPSSSKTFQWRQVLHVPDIATNLISVSQFCADNNAFFEFHPRFFFVKDQVTKKILLQGSLEHGLYRFPARFVPSPAAFVSSSYDRASHPLALLHANLWGPASIPSTTGARYFILFVDDFSRFSWIYSLHRKDQALSIFIKFKSLVENQFNSRIQCLRSDNGGEFKGFSSYLATHVYSGSILICSYCPTPTLLPCSSPLVSSLPSHTTPSTSSPLLTNMPSSATSLPDLIQVPFADISTSKPHPTNQHPMAVKDSNWVLAMEKEFSALQRNNTWHLVPPPSNGNILGCKWVYKLKYKPDGTVDRYKAWLVAQGFTQTLGLDYFETFSPVVKASTIRIILAVALSFNWSIHQLDVQNAFLHGDLEEHGFMHQPSGFINSQFPSHVCKLNKALYGLKQAPRAWYTKLSTSLLSWGFQASRADSSMFIHHSTHDVLIFLIYVDDILVTDSNSAQVSSFITRLNSSFALRDLGYVNYFLGIEVVRFGTMFHLSQHKYTQYLLSRTAMLESKPATTPGLLGQTLSHLDGEPLSDATLYRRTVGALQYLTLTRPDISFSVNKACQFMATPTTTHWLAVKRILRYLKGTLSYGIQMQQSTSLDIHGYTDADWASCPDDRRSTGGYGIFLGLNLVSWSSNKQKVVSRSSAESEYRALASATSEIIWIQYVLQELCLSSFSPPLLWCDNKSAAHLAANPVFHARTKHIEMDLHFIRDHVLRKQLIIQYLSSAEQVADIFTKDISSSQFLSFRTKLSVVPSPVSLQGDDRRYLADQQEKKSNIPDKAYNRGRHNKSLLQQLSGQPMHRRLGLFFLTRHFFCSLGSCHYGGQGGEENGASIARNSSVLNDLPGNDFNTIFKSLPKFQKDLQKTMGAGAESCFVTGVPGSFYGRLFPSKSLHFVHSSYSLQWLSQVPRGLESNKGNIYMASWSPPSVLKAYYEQFQGDFSMFLRCRSEELLGGGTVVLTFLGRRSEDPSSKECCYIWELLAVALNDMVSEGLIDEEKMDSFNIPQYTPSPAEVKCEVEKEGSYTINRLEVSEVNWNAYHGEFCPSDAHKDGGYNVAKLMRAVAEPLLVSHFGDGIIEEVFGRYKRLLLIA</sequence>
<organism evidence="7 8">
    <name type="scientific">Vitis vinifera</name>
    <name type="common">Grape</name>
    <dbReference type="NCBI Taxonomy" id="29760"/>
    <lineage>
        <taxon>Eukaryota</taxon>
        <taxon>Viridiplantae</taxon>
        <taxon>Streptophyta</taxon>
        <taxon>Embryophyta</taxon>
        <taxon>Tracheophyta</taxon>
        <taxon>Spermatophyta</taxon>
        <taxon>Magnoliopsida</taxon>
        <taxon>eudicotyledons</taxon>
        <taxon>Gunneridae</taxon>
        <taxon>Pentapetalae</taxon>
        <taxon>rosids</taxon>
        <taxon>Vitales</taxon>
        <taxon>Vitaceae</taxon>
        <taxon>Viteae</taxon>
        <taxon>Vitis</taxon>
    </lineage>
</organism>
<dbReference type="Pfam" id="PF03492">
    <property type="entry name" value="Methyltransf_7"/>
    <property type="match status" value="1"/>
</dbReference>
<dbReference type="EMBL" id="QGNW01002651">
    <property type="protein sequence ID" value="RVW13501.1"/>
    <property type="molecule type" value="Genomic_DNA"/>
</dbReference>
<feature type="domain" description="Integrase catalytic" evidence="6">
    <location>
        <begin position="469"/>
        <end position="556"/>
    </location>
</feature>
<dbReference type="Gene3D" id="3.40.50.150">
    <property type="entry name" value="Vaccinia Virus protein VP39"/>
    <property type="match status" value="1"/>
</dbReference>
<dbReference type="Pfam" id="PF14223">
    <property type="entry name" value="Retrotran_gag_2"/>
    <property type="match status" value="1"/>
</dbReference>
<dbReference type="SUPFAM" id="SSF53098">
    <property type="entry name" value="Ribonuclease H-like"/>
    <property type="match status" value="1"/>
</dbReference>
<dbReference type="InterPro" id="IPR013103">
    <property type="entry name" value="RVT_2"/>
</dbReference>
<dbReference type="InterPro" id="IPR043502">
    <property type="entry name" value="DNA/RNA_pol_sf"/>
</dbReference>
<evidence type="ECO:0000313" key="8">
    <source>
        <dbReference type="Proteomes" id="UP000288805"/>
    </source>
</evidence>
<dbReference type="InterPro" id="IPR005299">
    <property type="entry name" value="MeTrfase_7"/>
</dbReference>
<keyword evidence="4" id="KW-0064">Aspartyl protease</keyword>
<keyword evidence="4" id="KW-0645">Protease</keyword>
<dbReference type="Gene3D" id="1.10.1200.270">
    <property type="entry name" value="Methyltransferase, alpha-helical capping domain"/>
    <property type="match status" value="1"/>
</dbReference>
<keyword evidence="1" id="KW-0489">Methyltransferase</keyword>
<dbReference type="CDD" id="cd09272">
    <property type="entry name" value="RNase_HI_RT_Ty1"/>
    <property type="match status" value="1"/>
</dbReference>
<dbReference type="InterPro" id="IPR029063">
    <property type="entry name" value="SAM-dependent_MTases_sf"/>
</dbReference>
<evidence type="ECO:0000256" key="3">
    <source>
        <dbReference type="ARBA" id="ARBA00022723"/>
    </source>
</evidence>
<dbReference type="Pfam" id="PF22936">
    <property type="entry name" value="Pol_BBD"/>
    <property type="match status" value="1"/>
</dbReference>
<name>A0A438BRB5_VITVI</name>
<reference evidence="7 8" key="1">
    <citation type="journal article" date="2018" name="PLoS Genet.">
        <title>Population sequencing reveals clonal diversity and ancestral inbreeding in the grapevine cultivar Chardonnay.</title>
        <authorList>
            <person name="Roach M.J."/>
            <person name="Johnson D.L."/>
            <person name="Bohlmann J."/>
            <person name="van Vuuren H.J."/>
            <person name="Jones S.J."/>
            <person name="Pretorius I.S."/>
            <person name="Schmidt S.A."/>
            <person name="Borneman A.R."/>
        </authorList>
    </citation>
    <scope>NUCLEOTIDE SEQUENCE [LARGE SCALE GENOMIC DNA]</scope>
    <source>
        <strain evidence="8">cv. Chardonnay</strain>
        <tissue evidence="7">Leaf</tissue>
    </source>
</reference>
<dbReference type="PROSITE" id="PS50994">
    <property type="entry name" value="INTEGRASE"/>
    <property type="match status" value="1"/>
</dbReference>
<evidence type="ECO:0000256" key="4">
    <source>
        <dbReference type="ARBA" id="ARBA00022750"/>
    </source>
</evidence>
<keyword evidence="5" id="KW-0460">Magnesium</keyword>
<proteinExistence type="predicted"/>
<dbReference type="InterPro" id="IPR054722">
    <property type="entry name" value="PolX-like_BBD"/>
</dbReference>
<keyword evidence="4" id="KW-0378">Hydrolase</keyword>
<dbReference type="GO" id="GO:0004190">
    <property type="term" value="F:aspartic-type endopeptidase activity"/>
    <property type="evidence" value="ECO:0007669"/>
    <property type="project" value="UniProtKB-KW"/>
</dbReference>
<protein>
    <submittedName>
        <fullName evidence="7">Retrovirus-related Pol polyprotein from transposon RE1</fullName>
    </submittedName>
</protein>
<dbReference type="InterPro" id="IPR042086">
    <property type="entry name" value="MeTrfase_capping"/>
</dbReference>
<evidence type="ECO:0000256" key="1">
    <source>
        <dbReference type="ARBA" id="ARBA00022603"/>
    </source>
</evidence>